<name>A0A2R5GB21_9STRA</name>
<dbReference type="AlphaFoldDB" id="A0A2R5GB21"/>
<dbReference type="SUPFAM" id="SSF48371">
    <property type="entry name" value="ARM repeat"/>
    <property type="match status" value="1"/>
</dbReference>
<evidence type="ECO:0000256" key="2">
    <source>
        <dbReference type="ARBA" id="ARBA00022448"/>
    </source>
</evidence>
<comment type="caution">
    <text evidence="5">The sequence shown here is derived from an EMBL/GenBank/DDBJ whole genome shotgun (WGS) entry which is preliminary data.</text>
</comment>
<feature type="region of interest" description="Disordered" evidence="4">
    <location>
        <begin position="1"/>
        <end position="52"/>
    </location>
</feature>
<gene>
    <name evidence="5" type="ORF">FCC1311_044232</name>
</gene>
<reference evidence="5 6" key="1">
    <citation type="submission" date="2017-12" db="EMBL/GenBank/DDBJ databases">
        <title>Sequencing, de novo assembly and annotation of complete genome of a new Thraustochytrid species, strain FCC1311.</title>
        <authorList>
            <person name="Sedici K."/>
            <person name="Godart F."/>
            <person name="Aiese Cigliano R."/>
            <person name="Sanseverino W."/>
            <person name="Barakat M."/>
            <person name="Ortet P."/>
            <person name="Marechal E."/>
            <person name="Cagnac O."/>
            <person name="Amato A."/>
        </authorList>
    </citation>
    <scope>NUCLEOTIDE SEQUENCE [LARGE SCALE GENOMIC DNA]</scope>
</reference>
<evidence type="ECO:0000256" key="1">
    <source>
        <dbReference type="ARBA" id="ARBA00010394"/>
    </source>
</evidence>
<keyword evidence="3" id="KW-0653">Protein transport</keyword>
<evidence type="ECO:0000256" key="3">
    <source>
        <dbReference type="ARBA" id="ARBA00022927"/>
    </source>
</evidence>
<dbReference type="InterPro" id="IPR036028">
    <property type="entry name" value="SH3-like_dom_sf"/>
</dbReference>
<dbReference type="SUPFAM" id="SSF50044">
    <property type="entry name" value="SH3-domain"/>
    <property type="match status" value="1"/>
</dbReference>
<feature type="region of interest" description="Disordered" evidence="4">
    <location>
        <begin position="239"/>
        <end position="316"/>
    </location>
</feature>
<feature type="compositionally biased region" description="Basic and acidic residues" evidence="4">
    <location>
        <begin position="171"/>
        <end position="185"/>
    </location>
</feature>
<dbReference type="OrthoDB" id="5340910at2759"/>
<evidence type="ECO:0000256" key="4">
    <source>
        <dbReference type="SAM" id="MobiDB-lite"/>
    </source>
</evidence>
<feature type="region of interest" description="Disordered" evidence="4">
    <location>
        <begin position="67"/>
        <end position="192"/>
    </location>
</feature>
<dbReference type="CDD" id="cd00174">
    <property type="entry name" value="SH3"/>
    <property type="match status" value="1"/>
</dbReference>
<feature type="compositionally biased region" description="Polar residues" evidence="4">
    <location>
        <begin position="12"/>
        <end position="26"/>
    </location>
</feature>
<feature type="compositionally biased region" description="Basic and acidic residues" evidence="4">
    <location>
        <begin position="272"/>
        <end position="281"/>
    </location>
</feature>
<keyword evidence="6" id="KW-1185">Reference proteome</keyword>
<feature type="compositionally biased region" description="Basic and acidic residues" evidence="4">
    <location>
        <begin position="67"/>
        <end position="117"/>
    </location>
</feature>
<dbReference type="Gene3D" id="1.25.10.10">
    <property type="entry name" value="Leucine-rich Repeat Variant"/>
    <property type="match status" value="1"/>
</dbReference>
<accession>A0A2R5GB21</accession>
<organism evidence="5 6">
    <name type="scientific">Hondaea fermentalgiana</name>
    <dbReference type="NCBI Taxonomy" id="2315210"/>
    <lineage>
        <taxon>Eukaryota</taxon>
        <taxon>Sar</taxon>
        <taxon>Stramenopiles</taxon>
        <taxon>Bigyra</taxon>
        <taxon>Labyrinthulomycetes</taxon>
        <taxon>Thraustochytrida</taxon>
        <taxon>Thraustochytriidae</taxon>
        <taxon>Hondaea</taxon>
    </lineage>
</organism>
<dbReference type="EMBL" id="BEYU01000040">
    <property type="protein sequence ID" value="GBG28200.1"/>
    <property type="molecule type" value="Genomic_DNA"/>
</dbReference>
<feature type="compositionally biased region" description="Basic and acidic residues" evidence="4">
    <location>
        <begin position="154"/>
        <end position="164"/>
    </location>
</feature>
<dbReference type="InterPro" id="IPR016024">
    <property type="entry name" value="ARM-type_fold"/>
</dbReference>
<dbReference type="PANTHER" id="PTHR23316">
    <property type="entry name" value="IMPORTIN ALPHA"/>
    <property type="match status" value="1"/>
</dbReference>
<dbReference type="Gene3D" id="2.30.30.40">
    <property type="entry name" value="SH3 Domains"/>
    <property type="match status" value="1"/>
</dbReference>
<sequence>MPNKHERPTARAPNSSTKVNPSSSFKGKSRPSAQVLPRVKNVDPHLSASEKGIDNLANHADALAAQKREKAKLQRQKELAEQEKAKERLDLLLGHDDEQGEDLKGGHTSDTNYDTRLKPGLLEHQVGSGRSSGSGRSVNSSTRQSPLRKRRLRNGSESDRRTDSKPSAQARLRDQTHKVDPHAEQADGLVVDTSRGEDPVAFFKVLHAFEAVEDDDISINKEDILRVRQEDMHSDGWWYGAQSMGSRNRSLRRKSTGDKAESYNASAAPRNEPTRTSRIKEMGWVATKAETPATPKPIAEDSRETSKAPGIKVPAPGLRVVRKAQSEDWGSQRRVQTSLTPLEATLEVHRVIAARLANRLIADVIVAVSCSLLTIPMPGGDDIRFKDVLEDLRSNEPINGASTSKMASAVRVLRQAQAIKAIPHEIVGASIVNFVPELIRICLDVPSALPRTLRDTTLVLSNIVAEHPESCYLVTHEISRFAERIGNTSGDLDNAILCLIGNVAGSSLRARDDLLAIASVRKGIERIISAGSIGSPALQNAIWALGNLYRGFPPPVGIFSSQLAIMLTQLLIPLRDDPATLVDLLWTIAFMCEAHDMANAFADESLHADLISAVMQTNVDSGDLHDSNILMLGALRALGNLVCSCPLVPSRTLVDDLLQLADHLEPMIQKEIMWIIGNIVNVNTTLLEYTAGQPELWGLLRKAISRDVPSLRAEAIFLAHNLLKDGSEIALVHFEMSFPKNRQVLQQLKCPNLPPIITKSLKKAIDDITSVVFD</sequence>
<proteinExistence type="inferred from homology"/>
<dbReference type="GO" id="GO:0015031">
    <property type="term" value="P:protein transport"/>
    <property type="evidence" value="ECO:0007669"/>
    <property type="project" value="UniProtKB-KW"/>
</dbReference>
<dbReference type="InterPro" id="IPR011989">
    <property type="entry name" value="ARM-like"/>
</dbReference>
<evidence type="ECO:0000313" key="6">
    <source>
        <dbReference type="Proteomes" id="UP000241890"/>
    </source>
</evidence>
<dbReference type="Proteomes" id="UP000241890">
    <property type="component" value="Unassembled WGS sequence"/>
</dbReference>
<keyword evidence="2" id="KW-0813">Transport</keyword>
<protein>
    <submittedName>
        <fullName evidence="5">Importin subunit alpha</fullName>
    </submittedName>
</protein>
<dbReference type="InParanoid" id="A0A2R5GB21"/>
<comment type="similarity">
    <text evidence="1">Belongs to the importin alpha family.</text>
</comment>
<evidence type="ECO:0000313" key="5">
    <source>
        <dbReference type="EMBL" id="GBG28200.1"/>
    </source>
</evidence>
<feature type="compositionally biased region" description="Low complexity" evidence="4">
    <location>
        <begin position="126"/>
        <end position="141"/>
    </location>
</feature>